<accession>A0ABU1HJ54</accession>
<sequence>MLVKTQLKKIPGLVLVYKKLLFVKKRIKKDIVLSNKKPAVKNKAAEMLNNESIPSSSDIERVRKWSYDSTAVWATLEQRLGNDELARKVVRGIHDSSLLSDKVIKRMWSTSSDLGRHDIALDALNRISIKNNDLEMFKHRIEHIKYSQTAYSYYESYIKKYQHKNPLGHVVVFDLGSRVTTGLMVPISLVLLKQGYSVSSAVASTMPKSDLKVLSNVSAVIRTNGFSFTNEPWNSQSLRNEWVIDWPSGIVSCDGVNYFTFFLERISKLERSYRGTLASERSNKLFDEILKKSDVALSFCKNLLSVAEKEKPVRVVTMDTHFAPWGVVRKWCEVFGAEKGIHLIGLSIAYENYFSNLTSIEASTISVEDMTARSDLRHPFLGGRYRFEKFLEKVGPNEISRENALSWINVNRSRTNSISEQDRAEVLGKVSKAREQGKKVFCLMGKVLIDFAAPDDVGNVYADFETWINDLIRLSSKNDAILIIKPHPHEIRSEIVQEGVQCLREILPKSLPESVIYLDHSLFNSSELASLVDTAFVWNGTVCAEFPVLGCPVIGESIWSARDYPLNQHIINNEEDYIRIFNGKIDVPLSEDTIYRAIAHLHFMKCSDVAIPLKYVKRAGTNQSVGANVFYDEELALLEKEGDSNVEKAASRFFEFI</sequence>
<proteinExistence type="predicted"/>
<protein>
    <recommendedName>
        <fullName evidence="3">Capsule polysaccharide biosynthesis protein</fullName>
    </recommendedName>
</protein>
<organism evidence="1 2">
    <name type="scientific">Franzmannia qiaohouensis</name>
    <dbReference type="NCBI Taxonomy" id="1329370"/>
    <lineage>
        <taxon>Bacteria</taxon>
        <taxon>Pseudomonadati</taxon>
        <taxon>Pseudomonadota</taxon>
        <taxon>Gammaproteobacteria</taxon>
        <taxon>Oceanospirillales</taxon>
        <taxon>Halomonadaceae</taxon>
        <taxon>Franzmannia</taxon>
    </lineage>
</organism>
<evidence type="ECO:0000313" key="2">
    <source>
        <dbReference type="Proteomes" id="UP001251374"/>
    </source>
</evidence>
<comment type="caution">
    <text evidence="1">The sequence shown here is derived from an EMBL/GenBank/DDBJ whole genome shotgun (WGS) entry which is preliminary data.</text>
</comment>
<dbReference type="EMBL" id="JARWAM010000019">
    <property type="protein sequence ID" value="MDR5907502.1"/>
    <property type="molecule type" value="Genomic_DNA"/>
</dbReference>
<dbReference type="Proteomes" id="UP001251374">
    <property type="component" value="Unassembled WGS sequence"/>
</dbReference>
<keyword evidence="2" id="KW-1185">Reference proteome</keyword>
<evidence type="ECO:0008006" key="3">
    <source>
        <dbReference type="Google" id="ProtNLM"/>
    </source>
</evidence>
<evidence type="ECO:0000313" key="1">
    <source>
        <dbReference type="EMBL" id="MDR5907502.1"/>
    </source>
</evidence>
<gene>
    <name evidence="1" type="ORF">QC821_19680</name>
</gene>
<dbReference type="RefSeq" id="WP_309724907.1">
    <property type="nucleotide sequence ID" value="NZ_JARWAM010000019.1"/>
</dbReference>
<name>A0ABU1HJ54_9GAMM</name>
<reference evidence="1 2" key="1">
    <citation type="submission" date="2023-04" db="EMBL/GenBank/DDBJ databases">
        <title>A long-awaited taxogenomic arrangement of the family Halomonadaceae.</title>
        <authorList>
            <person name="De La Haba R."/>
            <person name="Chuvochina M."/>
            <person name="Wittouck S."/>
            <person name="Arahal D.R."/>
            <person name="Sanchez-Porro C."/>
            <person name="Hugenholtz P."/>
            <person name="Ventosa A."/>
        </authorList>
    </citation>
    <scope>NUCLEOTIDE SEQUENCE [LARGE SCALE GENOMIC DNA]</scope>
    <source>
        <strain evidence="1 2">DSM 26770</strain>
    </source>
</reference>